<keyword evidence="8" id="KW-1185">Reference proteome</keyword>
<reference evidence="7" key="1">
    <citation type="submission" date="2023-12" db="EMBL/GenBank/DDBJ databases">
        <title>Genome assembly of Anisodus tanguticus.</title>
        <authorList>
            <person name="Wang Y.-J."/>
        </authorList>
    </citation>
    <scope>NUCLEOTIDE SEQUENCE</scope>
    <source>
        <strain evidence="7">KB-2021</strain>
        <tissue evidence="7">Leaf</tissue>
    </source>
</reference>
<keyword evidence="3" id="KW-0804">Transcription</keyword>
<comment type="subcellular location">
    <subcellularLocation>
        <location evidence="1">Nucleus</location>
    </subcellularLocation>
</comment>
<dbReference type="PROSITE" id="PS50888">
    <property type="entry name" value="BHLH"/>
    <property type="match status" value="1"/>
</dbReference>
<sequence length="778" mass="86394">MGKDDGMLLLSTVGPPIKRRAGLRRKQAGRGSYREFVGVGGVVVIYLCVQNFGDWEKNMASQLQQALRSLCCNTPWKYAVFWKLTHRARMMLTLEDAYYDNDGFPEKKSPGSTSGNLHDGHYSNNRLGISVAKMSYHVYSLGEGIVGQVTITGKHLWLSADKGNIFHGDIASMHVDRIYGGGQEVEILKVIEFLPWNSCEMLVTMQSLHEMTRHASTDFLMLTCTCETIVVAAVAQHGVVQLGSLDSKISEDLRVVKHIKDVFSELQESSTPLSDAVTFSSQRYRQEPHVESYPNKIPEVVNNQGLHETAVQGSDDCEILLPPSCESSIIKHQEEGQMWAETNPKFAVQTSNLRLSGKGSVFKTEPTFRNNASNGSVSYDSEQVTERPEPNGMLGVSDLPNAYPDKCAEKNLGFKTECNYTMHTPFRICAGYELYEALGPVFQKRNSSKDWEAGNREEMAVEMLEGIGTSNLLMSNTSNEHLLEAVIANVNRHDNDCSSVKSFSKSVDFLLTTEITAEPCSSDISTISSTGYSFDRKTLNSFNSSPACSIRSSRGFSSTSCSRGSGHVERSLEPAKMHKKRARPGESCRPRPRDRQLIQDRIKELRDLVPNGSKMIPQCSIDSLLERTIKHTLFMQSVTKHADKLSKCSASKLVDKESGVCGSSCREHGSSWAAEVGNNQKVCPMRVENLGINEAIRSLGLTILKGLAEAYGERTHTASKGQRVELESQNRHSTNETELGVKILMFQRDPPRQTSRFGVRDTTRVSGESLLIPQDDWE</sequence>
<dbReference type="PANTHER" id="PTHR46196">
    <property type="entry name" value="TRANSCRIPTION FACTOR BHLH155-LIKE ISOFORM X1-RELATED"/>
    <property type="match status" value="1"/>
</dbReference>
<dbReference type="GO" id="GO:0046983">
    <property type="term" value="F:protein dimerization activity"/>
    <property type="evidence" value="ECO:0007669"/>
    <property type="project" value="InterPro"/>
</dbReference>
<dbReference type="InterPro" id="IPR025610">
    <property type="entry name" value="MYC/MYB_N"/>
</dbReference>
<feature type="compositionally biased region" description="Low complexity" evidence="5">
    <location>
        <begin position="549"/>
        <end position="565"/>
    </location>
</feature>
<evidence type="ECO:0000313" key="7">
    <source>
        <dbReference type="EMBL" id="KAK4366062.1"/>
    </source>
</evidence>
<dbReference type="PANTHER" id="PTHR46196:SF1">
    <property type="entry name" value="TRANSCRIPTION FACTOR EMB1444-RELATED"/>
    <property type="match status" value="1"/>
</dbReference>
<evidence type="ECO:0000256" key="5">
    <source>
        <dbReference type="SAM" id="MobiDB-lite"/>
    </source>
</evidence>
<evidence type="ECO:0000256" key="3">
    <source>
        <dbReference type="ARBA" id="ARBA00023163"/>
    </source>
</evidence>
<organism evidence="7 8">
    <name type="scientific">Anisodus tanguticus</name>
    <dbReference type="NCBI Taxonomy" id="243964"/>
    <lineage>
        <taxon>Eukaryota</taxon>
        <taxon>Viridiplantae</taxon>
        <taxon>Streptophyta</taxon>
        <taxon>Embryophyta</taxon>
        <taxon>Tracheophyta</taxon>
        <taxon>Spermatophyta</taxon>
        <taxon>Magnoliopsida</taxon>
        <taxon>eudicotyledons</taxon>
        <taxon>Gunneridae</taxon>
        <taxon>Pentapetalae</taxon>
        <taxon>asterids</taxon>
        <taxon>lamiids</taxon>
        <taxon>Solanales</taxon>
        <taxon>Solanaceae</taxon>
        <taxon>Solanoideae</taxon>
        <taxon>Hyoscyameae</taxon>
        <taxon>Anisodus</taxon>
    </lineage>
</organism>
<feature type="compositionally biased region" description="Basic and acidic residues" evidence="5">
    <location>
        <begin position="583"/>
        <end position="595"/>
    </location>
</feature>
<feature type="compositionally biased region" description="Polar residues" evidence="5">
    <location>
        <begin position="372"/>
        <end position="382"/>
    </location>
</feature>
<feature type="compositionally biased region" description="Basic and acidic residues" evidence="5">
    <location>
        <begin position="566"/>
        <end position="576"/>
    </location>
</feature>
<feature type="domain" description="BHLH" evidence="6">
    <location>
        <begin position="582"/>
        <end position="635"/>
    </location>
</feature>
<keyword evidence="4" id="KW-0539">Nucleus</keyword>
<dbReference type="Pfam" id="PF14215">
    <property type="entry name" value="bHLH-MYC_N"/>
    <property type="match status" value="1"/>
</dbReference>
<evidence type="ECO:0000256" key="2">
    <source>
        <dbReference type="ARBA" id="ARBA00023015"/>
    </source>
</evidence>
<evidence type="ECO:0000259" key="6">
    <source>
        <dbReference type="PROSITE" id="PS50888"/>
    </source>
</evidence>
<gene>
    <name evidence="7" type="ORF">RND71_013942</name>
</gene>
<name>A0AAE1SAY4_9SOLA</name>
<comment type="caution">
    <text evidence="7">The sequence shown here is derived from an EMBL/GenBank/DDBJ whole genome shotgun (WGS) entry which is preliminary data.</text>
</comment>
<keyword evidence="2" id="KW-0805">Transcription regulation</keyword>
<evidence type="ECO:0000313" key="8">
    <source>
        <dbReference type="Proteomes" id="UP001291623"/>
    </source>
</evidence>
<dbReference type="InterPro" id="IPR011598">
    <property type="entry name" value="bHLH_dom"/>
</dbReference>
<dbReference type="AlphaFoldDB" id="A0AAE1SAY4"/>
<evidence type="ECO:0000256" key="4">
    <source>
        <dbReference type="ARBA" id="ARBA00023242"/>
    </source>
</evidence>
<dbReference type="Proteomes" id="UP001291623">
    <property type="component" value="Unassembled WGS sequence"/>
</dbReference>
<dbReference type="EMBL" id="JAVYJV010000007">
    <property type="protein sequence ID" value="KAK4366062.1"/>
    <property type="molecule type" value="Genomic_DNA"/>
</dbReference>
<evidence type="ECO:0000256" key="1">
    <source>
        <dbReference type="ARBA" id="ARBA00004123"/>
    </source>
</evidence>
<dbReference type="InterPro" id="IPR043561">
    <property type="entry name" value="LHW-like"/>
</dbReference>
<proteinExistence type="predicted"/>
<feature type="region of interest" description="Disordered" evidence="5">
    <location>
        <begin position="372"/>
        <end position="397"/>
    </location>
</feature>
<dbReference type="Pfam" id="PF23176">
    <property type="entry name" value="bHLH_LHW"/>
    <property type="match status" value="1"/>
</dbReference>
<feature type="region of interest" description="Disordered" evidence="5">
    <location>
        <begin position="545"/>
        <end position="595"/>
    </location>
</feature>
<protein>
    <recommendedName>
        <fullName evidence="6">BHLH domain-containing protein</fullName>
    </recommendedName>
</protein>
<dbReference type="GO" id="GO:0005634">
    <property type="term" value="C:nucleus"/>
    <property type="evidence" value="ECO:0007669"/>
    <property type="project" value="UniProtKB-SubCell"/>
</dbReference>
<dbReference type="GO" id="GO:0003700">
    <property type="term" value="F:DNA-binding transcription factor activity"/>
    <property type="evidence" value="ECO:0007669"/>
    <property type="project" value="InterPro"/>
</dbReference>
<accession>A0AAE1SAY4</accession>